<keyword evidence="3" id="KW-0732">Signal</keyword>
<dbReference type="SUPFAM" id="SSF51445">
    <property type="entry name" value="(Trans)glycosidases"/>
    <property type="match status" value="1"/>
</dbReference>
<dbReference type="SMART" id="SM00642">
    <property type="entry name" value="Aamy"/>
    <property type="match status" value="1"/>
</dbReference>
<dbReference type="Gene3D" id="2.60.40.10">
    <property type="entry name" value="Immunoglobulins"/>
    <property type="match status" value="1"/>
</dbReference>
<sequence length="657" mass="74920">MKKLAFLFFSFIIALSLSCKDGNTSKSSVDSSSTSDVIDKSDIERIEPPNWWTGFKNDTLQLLVKHDNIGDFTPSISYNGVSINKVSKGDNSNNYLFIDVIIADGTPAGRFNIKFKNDNGDELIDVYELKTRSKPAEDYKGFNSSDAIYLITPDRFANANPDNDTPIAMEGQEGLLEKTIDRTNNYARHGGDIEGIINHLDYIQDLGFTAVWPQPLLTNNMKRGSYHGYAITDLYQIDPRFGTLAEYQELSQKAEQRGMKLVMDQVANHCGLEHWWMKDLPFKDWVNLQDNYEKNINNWNNDVTINSNHRRTTNQDIYASKYDSDGNSKGWFVSAMPDLNQRNPFMAKYIIQNSIWWIETAQLDGIRQDTYPYPDKHFMSDWAGAIMTEYPNFSIVGEEWSYNPLLIGYWQEGANNRDGYDSNLKSPMDFAMQSKVVEAFNEEESWDRGLVKIYEGLANDFHYASPKDILIFPGNHDMSRIFTQLKGDIPNTKMALATYATMPRILQMYYGTEILMDDFDKPGDHGLIRTDYPGGWEGDTVNAFTGEGLTPQQKDMQAFVKTLLNYRKNSKAIHEGKTVHFAPFMGTYFLFRTLGDETVVLIVNKNDKPITIDLKRYSEIGLDGKTLHNIISGDEFIWNDAIELTTKGPILLTTKTN</sequence>
<comment type="caution">
    <text evidence="5">The sequence shown here is derived from an EMBL/GenBank/DDBJ whole genome shotgun (WGS) entry which is preliminary data.</text>
</comment>
<dbReference type="RefSeq" id="WP_248411714.1">
    <property type="nucleotide sequence ID" value="NZ_JALPQF010000001.1"/>
</dbReference>
<dbReference type="InterPro" id="IPR006047">
    <property type="entry name" value="GH13_cat_dom"/>
</dbReference>
<keyword evidence="2" id="KW-0326">Glycosidase</keyword>
<dbReference type="GO" id="GO:0016787">
    <property type="term" value="F:hydrolase activity"/>
    <property type="evidence" value="ECO:0007669"/>
    <property type="project" value="UniProtKB-KW"/>
</dbReference>
<feature type="signal peptide" evidence="3">
    <location>
        <begin position="1"/>
        <end position="19"/>
    </location>
</feature>
<dbReference type="Pfam" id="PF09087">
    <property type="entry name" value="Cyc-maltodext_N"/>
    <property type="match status" value="1"/>
</dbReference>
<proteinExistence type="predicted"/>
<evidence type="ECO:0000256" key="3">
    <source>
        <dbReference type="SAM" id="SignalP"/>
    </source>
</evidence>
<dbReference type="InterPro" id="IPR019492">
    <property type="entry name" value="Cyclo-malto-dextrinase_C"/>
</dbReference>
<dbReference type="CDD" id="cd11340">
    <property type="entry name" value="AmyAc_bac_CMD_like_3"/>
    <property type="match status" value="1"/>
</dbReference>
<dbReference type="InterPro" id="IPR013783">
    <property type="entry name" value="Ig-like_fold"/>
</dbReference>
<evidence type="ECO:0000259" key="4">
    <source>
        <dbReference type="SMART" id="SM00642"/>
    </source>
</evidence>
<accession>A0ABT0H4P9</accession>
<dbReference type="InterPro" id="IPR014756">
    <property type="entry name" value="Ig_E-set"/>
</dbReference>
<dbReference type="PROSITE" id="PS51257">
    <property type="entry name" value="PROKAR_LIPOPROTEIN"/>
    <property type="match status" value="1"/>
</dbReference>
<evidence type="ECO:0000313" key="5">
    <source>
        <dbReference type="EMBL" id="MCK8479369.1"/>
    </source>
</evidence>
<gene>
    <name evidence="5" type="ORF">MUY34_01990</name>
</gene>
<dbReference type="Proteomes" id="UP001203687">
    <property type="component" value="Unassembled WGS sequence"/>
</dbReference>
<protein>
    <submittedName>
        <fullName evidence="5">Glycoside hydrolase family 13 protein</fullName>
    </submittedName>
</protein>
<evidence type="ECO:0000256" key="1">
    <source>
        <dbReference type="ARBA" id="ARBA00022801"/>
    </source>
</evidence>
<dbReference type="SUPFAM" id="SSF51011">
    <property type="entry name" value="Glycosyl hydrolase domain"/>
    <property type="match status" value="1"/>
</dbReference>
<feature type="chain" id="PRO_5046348969" evidence="3">
    <location>
        <begin position="20"/>
        <end position="657"/>
    </location>
</feature>
<reference evidence="5" key="1">
    <citation type="submission" date="2022-04" db="EMBL/GenBank/DDBJ databases">
        <authorList>
            <person name="Ren T."/>
        </authorList>
    </citation>
    <scope>NUCLEOTIDE SEQUENCE</scope>
    <source>
        <strain evidence="5">F63249</strain>
    </source>
</reference>
<evidence type="ECO:0000256" key="2">
    <source>
        <dbReference type="ARBA" id="ARBA00023295"/>
    </source>
</evidence>
<evidence type="ECO:0000313" key="6">
    <source>
        <dbReference type="Proteomes" id="UP001203687"/>
    </source>
</evidence>
<dbReference type="PANTHER" id="PTHR10357:SF210">
    <property type="entry name" value="MALTODEXTRIN GLUCOSIDASE"/>
    <property type="match status" value="1"/>
</dbReference>
<dbReference type="Pfam" id="PF10438">
    <property type="entry name" value="Cyc-maltodext_C"/>
    <property type="match status" value="1"/>
</dbReference>
<dbReference type="Gene3D" id="2.60.40.1180">
    <property type="entry name" value="Golgi alpha-mannosidase II"/>
    <property type="match status" value="1"/>
</dbReference>
<dbReference type="SUPFAM" id="SSF81296">
    <property type="entry name" value="E set domains"/>
    <property type="match status" value="1"/>
</dbReference>
<dbReference type="InterPro" id="IPR017853">
    <property type="entry name" value="GH"/>
</dbReference>
<dbReference type="EMBL" id="JALPQF010000001">
    <property type="protein sequence ID" value="MCK8479369.1"/>
    <property type="molecule type" value="Genomic_DNA"/>
</dbReference>
<dbReference type="InterPro" id="IPR013780">
    <property type="entry name" value="Glyco_hydro_b"/>
</dbReference>
<keyword evidence="1 5" id="KW-0378">Hydrolase</keyword>
<name>A0ABT0H4P9_9FLAO</name>
<dbReference type="Pfam" id="PF00128">
    <property type="entry name" value="Alpha-amylase"/>
    <property type="match status" value="1"/>
</dbReference>
<dbReference type="Gene3D" id="3.20.20.80">
    <property type="entry name" value="Glycosidases"/>
    <property type="match status" value="1"/>
</dbReference>
<organism evidence="5 6">
    <name type="scientific">Psychroserpens algicola</name>
    <dbReference type="NCBI Taxonomy" id="1719034"/>
    <lineage>
        <taxon>Bacteria</taxon>
        <taxon>Pseudomonadati</taxon>
        <taxon>Bacteroidota</taxon>
        <taxon>Flavobacteriia</taxon>
        <taxon>Flavobacteriales</taxon>
        <taxon>Flavobacteriaceae</taxon>
        <taxon>Psychroserpens</taxon>
    </lineage>
</organism>
<dbReference type="InterPro" id="IPR015171">
    <property type="entry name" value="Cyc-maltodext_N"/>
</dbReference>
<feature type="domain" description="Glycosyl hydrolase family 13 catalytic" evidence="4">
    <location>
        <begin position="150"/>
        <end position="567"/>
    </location>
</feature>
<keyword evidence="6" id="KW-1185">Reference proteome</keyword>
<dbReference type="PANTHER" id="PTHR10357">
    <property type="entry name" value="ALPHA-AMYLASE FAMILY MEMBER"/>
    <property type="match status" value="1"/>
</dbReference>